<comment type="caution">
    <text evidence="2">The sequence shown here is derived from an EMBL/GenBank/DDBJ whole genome shotgun (WGS) entry which is preliminary data.</text>
</comment>
<name>A0A9P5VK48_9FUNG</name>
<feature type="region of interest" description="Disordered" evidence="1">
    <location>
        <begin position="41"/>
        <end position="64"/>
    </location>
</feature>
<keyword evidence="3" id="KW-1185">Reference proteome</keyword>
<gene>
    <name evidence="2" type="primary">TMA7</name>
    <name evidence="2" type="ORF">BG006_008212</name>
</gene>
<evidence type="ECO:0000313" key="2">
    <source>
        <dbReference type="EMBL" id="KAF9328628.1"/>
    </source>
</evidence>
<feature type="compositionally biased region" description="Gly residues" evidence="1">
    <location>
        <begin position="52"/>
        <end position="64"/>
    </location>
</feature>
<dbReference type="EMBL" id="JAAAUY010000547">
    <property type="protein sequence ID" value="KAF9328628.1"/>
    <property type="molecule type" value="Genomic_DNA"/>
</dbReference>
<dbReference type="Proteomes" id="UP000696485">
    <property type="component" value="Unassembled WGS sequence"/>
</dbReference>
<proteinExistence type="predicted"/>
<organism evidence="2 3">
    <name type="scientific">Podila minutissima</name>
    <dbReference type="NCBI Taxonomy" id="64525"/>
    <lineage>
        <taxon>Eukaryota</taxon>
        <taxon>Fungi</taxon>
        <taxon>Fungi incertae sedis</taxon>
        <taxon>Mucoromycota</taxon>
        <taxon>Mortierellomycotina</taxon>
        <taxon>Mortierellomycetes</taxon>
        <taxon>Mortierellales</taxon>
        <taxon>Mortierellaceae</taxon>
        <taxon>Podila</taxon>
    </lineage>
</organism>
<accession>A0A9P5VK48</accession>
<protein>
    <submittedName>
        <fullName evidence="2">Translation machinery-associated protein 7</fullName>
    </submittedName>
</protein>
<dbReference type="Pfam" id="PF09072">
    <property type="entry name" value="TMA7"/>
    <property type="match status" value="1"/>
</dbReference>
<dbReference type="InterPro" id="IPR015157">
    <property type="entry name" value="TMA7"/>
</dbReference>
<dbReference type="PANTHER" id="PTHR28632">
    <property type="entry name" value="TRANSLATION MACHINERY-ASSOCIATED PROTEIN 7"/>
    <property type="match status" value="1"/>
</dbReference>
<dbReference type="AlphaFoldDB" id="A0A9P5VK48"/>
<reference evidence="2" key="1">
    <citation type="journal article" date="2020" name="Fungal Divers.">
        <title>Resolving the Mortierellaceae phylogeny through synthesis of multi-gene phylogenetics and phylogenomics.</title>
        <authorList>
            <person name="Vandepol N."/>
            <person name="Liber J."/>
            <person name="Desiro A."/>
            <person name="Na H."/>
            <person name="Kennedy M."/>
            <person name="Barry K."/>
            <person name="Grigoriev I.V."/>
            <person name="Miller A.N."/>
            <person name="O'Donnell K."/>
            <person name="Stajich J.E."/>
            <person name="Bonito G."/>
        </authorList>
    </citation>
    <scope>NUCLEOTIDE SEQUENCE</scope>
    <source>
        <strain evidence="2">NVP1</strain>
    </source>
</reference>
<sequence length="64" mass="6763">MSGRAGGKAKPLKAPKKKVNELDEEDLAFKAKLKEEQAKLKEMQAKASGKGPLVGGGIKKSGKK</sequence>
<evidence type="ECO:0000313" key="3">
    <source>
        <dbReference type="Proteomes" id="UP000696485"/>
    </source>
</evidence>
<evidence type="ECO:0000256" key="1">
    <source>
        <dbReference type="SAM" id="MobiDB-lite"/>
    </source>
</evidence>